<keyword evidence="1 2" id="KW-0238">DNA-binding</keyword>
<dbReference type="InterPro" id="IPR039536">
    <property type="entry name" value="TetR_C_Proteobacteria"/>
</dbReference>
<evidence type="ECO:0000259" key="3">
    <source>
        <dbReference type="PROSITE" id="PS50977"/>
    </source>
</evidence>
<dbReference type="PROSITE" id="PS50977">
    <property type="entry name" value="HTH_TETR_2"/>
    <property type="match status" value="1"/>
</dbReference>
<dbReference type="Gene3D" id="1.10.357.10">
    <property type="entry name" value="Tetracycline Repressor, domain 2"/>
    <property type="match status" value="1"/>
</dbReference>
<dbReference type="InterPro" id="IPR050109">
    <property type="entry name" value="HTH-type_TetR-like_transc_reg"/>
</dbReference>
<keyword evidence="5" id="KW-1185">Reference proteome</keyword>
<dbReference type="KEGG" id="azm:DM194_26365"/>
<protein>
    <submittedName>
        <fullName evidence="4">TetR/AcrR family transcriptional regulator</fullName>
    </submittedName>
</protein>
<dbReference type="Pfam" id="PF00440">
    <property type="entry name" value="TetR_N"/>
    <property type="match status" value="1"/>
</dbReference>
<dbReference type="SUPFAM" id="SSF46689">
    <property type="entry name" value="Homeodomain-like"/>
    <property type="match status" value="1"/>
</dbReference>
<feature type="DNA-binding region" description="H-T-H motif" evidence="2">
    <location>
        <begin position="45"/>
        <end position="64"/>
    </location>
</feature>
<dbReference type="GO" id="GO:0000976">
    <property type="term" value="F:transcription cis-regulatory region binding"/>
    <property type="evidence" value="ECO:0007669"/>
    <property type="project" value="TreeGrafter"/>
</dbReference>
<dbReference type="OrthoDB" id="5292901at2"/>
<evidence type="ECO:0000313" key="5">
    <source>
        <dbReference type="Proteomes" id="UP000249605"/>
    </source>
</evidence>
<feature type="domain" description="HTH tetR-type" evidence="3">
    <location>
        <begin position="22"/>
        <end position="82"/>
    </location>
</feature>
<dbReference type="EMBL" id="CP029834">
    <property type="protein sequence ID" value="AWU97801.1"/>
    <property type="molecule type" value="Genomic_DNA"/>
</dbReference>
<geneLocation type="plasmid" evidence="4 5">
    <name>unnamed4</name>
</geneLocation>
<dbReference type="Pfam" id="PF14246">
    <property type="entry name" value="TetR_C_7"/>
    <property type="match status" value="1"/>
</dbReference>
<sequence>MPDTGLETRGVEYGAGTGTRGHARCRALLDAAAVLFVEKGYAGTSLTDVLRLAGGSRTTLYAHFGDKDGLFRAMMEEHCAQVLDDMAPDTLALDAAAPDAAGTGSEQFADPEERLVRIALHIMHALTEPQTTAILRTLISEGARVPDIVETFFRVGPERTRERIAGCLRELAEAGRIRVADADAAAQAFCGMVTGNLLMERLILPDRPVDMPAVEAYVRACVRLFLRGAAPSPPLPPPLPLPAA</sequence>
<proteinExistence type="predicted"/>
<dbReference type="SUPFAM" id="SSF48498">
    <property type="entry name" value="Tetracyclin repressor-like, C-terminal domain"/>
    <property type="match status" value="1"/>
</dbReference>
<evidence type="ECO:0000256" key="1">
    <source>
        <dbReference type="ARBA" id="ARBA00023125"/>
    </source>
</evidence>
<dbReference type="PANTHER" id="PTHR30055">
    <property type="entry name" value="HTH-TYPE TRANSCRIPTIONAL REGULATOR RUTR"/>
    <property type="match status" value="1"/>
</dbReference>
<dbReference type="InterPro" id="IPR001647">
    <property type="entry name" value="HTH_TetR"/>
</dbReference>
<dbReference type="PRINTS" id="PR00455">
    <property type="entry name" value="HTHTETR"/>
</dbReference>
<evidence type="ECO:0000313" key="4">
    <source>
        <dbReference type="EMBL" id="AWU97801.1"/>
    </source>
</evidence>
<accession>A0A2U9SFH9</accession>
<dbReference type="Gene3D" id="1.10.10.60">
    <property type="entry name" value="Homeodomain-like"/>
    <property type="match status" value="1"/>
</dbReference>
<evidence type="ECO:0000256" key="2">
    <source>
        <dbReference type="PROSITE-ProRule" id="PRU00335"/>
    </source>
</evidence>
<dbReference type="InterPro" id="IPR009057">
    <property type="entry name" value="Homeodomain-like_sf"/>
</dbReference>
<dbReference type="RefSeq" id="WP_111070596.1">
    <property type="nucleotide sequence ID" value="NZ_CP029834.1"/>
</dbReference>
<keyword evidence="4" id="KW-0614">Plasmid</keyword>
<gene>
    <name evidence="4" type="ORF">DM194_26365</name>
</gene>
<dbReference type="PANTHER" id="PTHR30055:SF146">
    <property type="entry name" value="HTH-TYPE TRANSCRIPTIONAL DUAL REGULATOR CECR"/>
    <property type="match status" value="1"/>
</dbReference>
<dbReference type="GO" id="GO:0003700">
    <property type="term" value="F:DNA-binding transcription factor activity"/>
    <property type="evidence" value="ECO:0007669"/>
    <property type="project" value="TreeGrafter"/>
</dbReference>
<reference evidence="4 5" key="1">
    <citation type="submission" date="2018-06" db="EMBL/GenBank/DDBJ databases">
        <title>Complete genome sequencing of Azospirillum sp. M2T2B2.</title>
        <authorList>
            <person name="Heo J."/>
            <person name="Kim S.-J."/>
            <person name="Kwon S.-W."/>
            <person name="Anandham R."/>
        </authorList>
    </citation>
    <scope>NUCLEOTIDE SEQUENCE [LARGE SCALE GENOMIC DNA]</scope>
    <source>
        <strain evidence="4 5">M2T2B2</strain>
        <plasmid evidence="4 5">unnamed4</plasmid>
    </source>
</reference>
<dbReference type="Proteomes" id="UP000249605">
    <property type="component" value="Plasmid unnamed4"/>
</dbReference>
<dbReference type="InterPro" id="IPR036271">
    <property type="entry name" value="Tet_transcr_reg_TetR-rel_C_sf"/>
</dbReference>
<organism evidence="4 5">
    <name type="scientific">Azospirillum ramasamyi</name>
    <dbReference type="NCBI Taxonomy" id="682998"/>
    <lineage>
        <taxon>Bacteria</taxon>
        <taxon>Pseudomonadati</taxon>
        <taxon>Pseudomonadota</taxon>
        <taxon>Alphaproteobacteria</taxon>
        <taxon>Rhodospirillales</taxon>
        <taxon>Azospirillaceae</taxon>
        <taxon>Azospirillum</taxon>
    </lineage>
</organism>
<name>A0A2U9SFH9_9PROT</name>
<dbReference type="AlphaFoldDB" id="A0A2U9SFH9"/>